<keyword evidence="1" id="KW-0812">Transmembrane</keyword>
<feature type="transmembrane region" description="Helical" evidence="1">
    <location>
        <begin position="248"/>
        <end position="264"/>
    </location>
</feature>
<feature type="transmembrane region" description="Helical" evidence="1">
    <location>
        <begin position="161"/>
        <end position="183"/>
    </location>
</feature>
<evidence type="ECO:0000313" key="2">
    <source>
        <dbReference type="EMBL" id="NLD25319.1"/>
    </source>
</evidence>
<dbReference type="EMBL" id="JAAZBX010000004">
    <property type="protein sequence ID" value="NLD25319.1"/>
    <property type="molecule type" value="Genomic_DNA"/>
</dbReference>
<proteinExistence type="predicted"/>
<protein>
    <submittedName>
        <fullName evidence="2">Uncharacterized protein</fullName>
    </submittedName>
</protein>
<feature type="transmembrane region" description="Helical" evidence="1">
    <location>
        <begin position="80"/>
        <end position="100"/>
    </location>
</feature>
<name>A0A847D010_9BACT</name>
<gene>
    <name evidence="2" type="ORF">GX656_01610</name>
</gene>
<organism evidence="2 3">
    <name type="scientific">Candidatus Dojkabacteria bacterium</name>
    <dbReference type="NCBI Taxonomy" id="2099670"/>
    <lineage>
        <taxon>Bacteria</taxon>
        <taxon>Candidatus Dojkabacteria</taxon>
    </lineage>
</organism>
<comment type="caution">
    <text evidence="2">The sequence shown here is derived from an EMBL/GenBank/DDBJ whole genome shotgun (WGS) entry which is preliminary data.</text>
</comment>
<sequence length="265" mass="30707">MKNEKIEIKNELLYLFLLVLITEIFFDSVFSAKLSTSIIIGLVGFLLLEVWFAVTFDQYSKKKISKYSNVLMKISLKKRFFSYFILPGIFYLSLLVFLFYNRNILLGHFVLGMCMILLLVLFLNVKSSMRKFYTIHIATKAIFDFMCITTLYLLLNAFLRIGFSMIEFLLLSFTSSFILYLFVLKLHDRFGGLEILFAFASSIFVSASLVPFWNRSIFMLPAVGALSFYLIISLWNIRFSGKVKLSDYLAPVLYVLFALALIFTI</sequence>
<keyword evidence="1" id="KW-1133">Transmembrane helix</keyword>
<dbReference type="Proteomes" id="UP000545876">
    <property type="component" value="Unassembled WGS sequence"/>
</dbReference>
<feature type="transmembrane region" description="Helical" evidence="1">
    <location>
        <begin position="137"/>
        <end position="155"/>
    </location>
</feature>
<dbReference type="AlphaFoldDB" id="A0A847D010"/>
<evidence type="ECO:0000313" key="3">
    <source>
        <dbReference type="Proteomes" id="UP000545876"/>
    </source>
</evidence>
<feature type="transmembrane region" description="Helical" evidence="1">
    <location>
        <begin position="219"/>
        <end position="236"/>
    </location>
</feature>
<feature type="transmembrane region" description="Helical" evidence="1">
    <location>
        <begin position="195"/>
        <end position="213"/>
    </location>
</feature>
<evidence type="ECO:0000256" key="1">
    <source>
        <dbReference type="SAM" id="Phobius"/>
    </source>
</evidence>
<feature type="transmembrane region" description="Helical" evidence="1">
    <location>
        <begin position="106"/>
        <end position="125"/>
    </location>
</feature>
<reference evidence="2 3" key="1">
    <citation type="journal article" date="2020" name="Biotechnol. Biofuels">
        <title>New insights from the biogas microbiome by comprehensive genome-resolved metagenomics of nearly 1600 species originating from multiple anaerobic digesters.</title>
        <authorList>
            <person name="Campanaro S."/>
            <person name="Treu L."/>
            <person name="Rodriguez-R L.M."/>
            <person name="Kovalovszki A."/>
            <person name="Ziels R.M."/>
            <person name="Maus I."/>
            <person name="Zhu X."/>
            <person name="Kougias P.G."/>
            <person name="Basile A."/>
            <person name="Luo G."/>
            <person name="Schluter A."/>
            <person name="Konstantinidis K.T."/>
            <person name="Angelidaki I."/>
        </authorList>
    </citation>
    <scope>NUCLEOTIDE SEQUENCE [LARGE SCALE GENOMIC DNA]</scope>
    <source>
        <strain evidence="2">AS06rmzACSIP_65</strain>
    </source>
</reference>
<feature type="transmembrane region" description="Helical" evidence="1">
    <location>
        <begin position="12"/>
        <end position="32"/>
    </location>
</feature>
<feature type="transmembrane region" description="Helical" evidence="1">
    <location>
        <begin position="38"/>
        <end position="59"/>
    </location>
</feature>
<accession>A0A847D010</accession>
<keyword evidence="1" id="KW-0472">Membrane</keyword>